<dbReference type="EMBL" id="LLZS01000009">
    <property type="protein sequence ID" value="KUR70394.1"/>
    <property type="molecule type" value="Genomic_DNA"/>
</dbReference>
<feature type="region of interest" description="Disordered" evidence="1">
    <location>
        <begin position="526"/>
        <end position="560"/>
    </location>
</feature>
<comment type="caution">
    <text evidence="3">The sequence shown here is derived from an EMBL/GenBank/DDBJ whole genome shotgun (WGS) entry which is preliminary data.</text>
</comment>
<proteinExistence type="predicted"/>
<sequence>MRTLSLALLAAFVVCAPARAQGDAAQADAAGAAAEAVTAAAEAETLATATSRLDARVKNPMTLSDRQLAAAAVKLEPLGSWQQPQPRLAAWNDALISGLRSAPLAAVSARLAPGLGLGSAAMQALARDWLIARIGGYDLGKDGALAAVRPAFLAQLQRDLAAAGHAPIAIEIAGRAFYMGGDCDEPGLASLLSAAPDRTVAGWALARGTLCPAPGFAALASPDHRTTVLLQLLITGEATGIDALPMADWLLQDGRLARIDPADAPHVRLWLTRLLIGTLLEAGMADAALARFDALSTDLRAAVLRNAMASFTATVDGAQLAFDDTRPSPRLPLAAAMVLGARARDAQAMLAEDPALATGEKLLACVATWQAQPPRKGGRNDDPCGMRAASGDRLLSDALDHAYLREAIDRTGADLYPLVEIAEGSSRSGERGGVMVALRCRLLAEPQYVGLCRKGRGEVARSLRAMADRDAYDRKRAEPIRAALAGAGLPGWDALTARYEALRAATLAAFQGPDDEPRFIRWAERPAVEPEPSPFAEKPLPPELRSPADAEAKDAPWPRGWAPLPQGFAPLRTDRSGTFAVAVSVSSRYDPSGEVGRGAYWVHVSRDGGKTWQAPLPTGLAAFFPYVAADASKLRLLDGETIRLEVRVDLLDTRSITYPPVGLHTRRTARDLYLELPLAALQADSNGDGLTDIAAHHLLLDSPAPLAPFVVGSDLATCPAKGSPLQELRALLLGRLFGGRQDRAVLEPINRPPGAMGFGWAQSPDAQNGPLFIKGDAAAFACLRLPFPALVYSAAGEEALQRKSPDFRLLEMPPMIMNRTGTRGFAVWSFGWTGGTTLFVQNPDGTWRSVEIQSWIT</sequence>
<gene>
    <name evidence="3" type="ORF">AQZ52_16315</name>
</gene>
<name>A0A117UT75_9SPHN</name>
<dbReference type="Proteomes" id="UP000058012">
    <property type="component" value="Unassembled WGS sequence"/>
</dbReference>
<protein>
    <submittedName>
        <fullName evidence="3">Uncharacterized protein</fullName>
    </submittedName>
</protein>
<evidence type="ECO:0000256" key="2">
    <source>
        <dbReference type="SAM" id="SignalP"/>
    </source>
</evidence>
<dbReference type="RefSeq" id="WP_067913396.1">
    <property type="nucleotide sequence ID" value="NZ_KQ954246.1"/>
</dbReference>
<feature type="chain" id="PRO_5007156916" evidence="2">
    <location>
        <begin position="21"/>
        <end position="857"/>
    </location>
</feature>
<keyword evidence="4" id="KW-1185">Reference proteome</keyword>
<evidence type="ECO:0000313" key="3">
    <source>
        <dbReference type="EMBL" id="KUR70394.1"/>
    </source>
</evidence>
<organism evidence="3 4">
    <name type="scientific">Novosphingobium fuchskuhlense</name>
    <dbReference type="NCBI Taxonomy" id="1117702"/>
    <lineage>
        <taxon>Bacteria</taxon>
        <taxon>Pseudomonadati</taxon>
        <taxon>Pseudomonadota</taxon>
        <taxon>Alphaproteobacteria</taxon>
        <taxon>Sphingomonadales</taxon>
        <taxon>Sphingomonadaceae</taxon>
        <taxon>Novosphingobium</taxon>
    </lineage>
</organism>
<dbReference type="AlphaFoldDB" id="A0A117UT75"/>
<accession>A0A117UT75</accession>
<reference evidence="3 4" key="1">
    <citation type="submission" date="2015-10" db="EMBL/GenBank/DDBJ databases">
        <title>Draft genome sequence of Novosphingobium fuchskuhlense DSM 25065 isolated from a surface water sample of the southwest basin of Lake Grosse Fuchskuhle.</title>
        <authorList>
            <person name="Ruckert C."/>
            <person name="Winkler A."/>
            <person name="Glaeser J."/>
            <person name="Grossart H.-P."/>
            <person name="Kalinowski J."/>
            <person name="Glaeser S."/>
        </authorList>
    </citation>
    <scope>NUCLEOTIDE SEQUENCE [LARGE SCALE GENOMIC DNA]</scope>
    <source>
        <strain evidence="3 4">FNE08-7</strain>
    </source>
</reference>
<feature type="signal peptide" evidence="2">
    <location>
        <begin position="1"/>
        <end position="20"/>
    </location>
</feature>
<keyword evidence="2" id="KW-0732">Signal</keyword>
<dbReference type="STRING" id="1117702.AQZ52_16315"/>
<evidence type="ECO:0000256" key="1">
    <source>
        <dbReference type="SAM" id="MobiDB-lite"/>
    </source>
</evidence>
<feature type="compositionally biased region" description="Pro residues" evidence="1">
    <location>
        <begin position="529"/>
        <end position="544"/>
    </location>
</feature>
<evidence type="ECO:0000313" key="4">
    <source>
        <dbReference type="Proteomes" id="UP000058012"/>
    </source>
</evidence>
<feature type="compositionally biased region" description="Basic and acidic residues" evidence="1">
    <location>
        <begin position="546"/>
        <end position="556"/>
    </location>
</feature>
<dbReference type="OrthoDB" id="7592256at2"/>